<evidence type="ECO:0000256" key="3">
    <source>
        <dbReference type="ARBA" id="ARBA00022448"/>
    </source>
</evidence>
<comment type="similarity">
    <text evidence="2">Belongs to the bacterial solute-binding protein 5 family.</text>
</comment>
<evidence type="ECO:0000256" key="1">
    <source>
        <dbReference type="ARBA" id="ARBA00004196"/>
    </source>
</evidence>
<gene>
    <name evidence="6" type="ORF">SAMN04488135_107175</name>
</gene>
<name>A0A1M5XVR0_9BURK</name>
<sequence>MHSSDRLFHNRRRLLKATGAAAAAPFATFPGLSWGQGKQDLLRAGITGFNVINTLDPAKASLLPEFYVIWACFNGLLKFDEKMQVTADLAESFSPVDGGFEFVLRKGVKFHDGSELTADDVKFTFERLADPATASSNRGRFAHVREIRILDTHRVQILADKSLATLLSSLTNTRTGSQIVSRSAFKARGAAQFERQPIGTGAYAVKEWKANSMVELEAHKAYFQSGKPTIARVQMPLIPEESSGMRAVLGGQLDITSTAPFSDIKSLEGRKDVRVYRASGLNNRYITLNVRRAPFDDVHFRRAVSLAINRDVLVNAVLFGEGAAAGSLLPPSLSDPRELPELAIFNAERAKAELAKSKYKEGTQAVLLGWGSSWWKRFAEIVVAQVNQVLGTKIRVEVYDSNTVYSRLKAGDFDAAVWGWLGLTDPDEYLGEILGTGQWRNFQGYSNPGLDALLEKGRNTLDLAARREVYAQVESIAIDDMPAIPCFYSNIHNLSSQRLQGFTQLPFGNFGDQFQDLRFV</sequence>
<dbReference type="PANTHER" id="PTHR30290">
    <property type="entry name" value="PERIPLASMIC BINDING COMPONENT OF ABC TRANSPORTER"/>
    <property type="match status" value="1"/>
</dbReference>
<dbReference type="CDD" id="cd00995">
    <property type="entry name" value="PBP2_NikA_DppA_OppA_like"/>
    <property type="match status" value="1"/>
</dbReference>
<evidence type="ECO:0000313" key="6">
    <source>
        <dbReference type="EMBL" id="SHI03917.1"/>
    </source>
</evidence>
<dbReference type="Proteomes" id="UP000184226">
    <property type="component" value="Unassembled WGS sequence"/>
</dbReference>
<protein>
    <submittedName>
        <fullName evidence="6">Peptide/nickel transport system substrate-binding protein</fullName>
    </submittedName>
</protein>
<evidence type="ECO:0000259" key="5">
    <source>
        <dbReference type="Pfam" id="PF00496"/>
    </source>
</evidence>
<proteinExistence type="inferred from homology"/>
<dbReference type="InterPro" id="IPR000914">
    <property type="entry name" value="SBP_5_dom"/>
</dbReference>
<dbReference type="PANTHER" id="PTHR30290:SF10">
    <property type="entry name" value="PERIPLASMIC OLIGOPEPTIDE-BINDING PROTEIN-RELATED"/>
    <property type="match status" value="1"/>
</dbReference>
<dbReference type="InterPro" id="IPR030678">
    <property type="entry name" value="Peptide/Ni-bd"/>
</dbReference>
<evidence type="ECO:0000313" key="7">
    <source>
        <dbReference type="Proteomes" id="UP000184226"/>
    </source>
</evidence>
<comment type="subcellular location">
    <subcellularLocation>
        <location evidence="1">Cell envelope</location>
    </subcellularLocation>
</comment>
<accession>A0A1M5XVR0</accession>
<feature type="domain" description="Solute-binding protein family 5" evidence="5">
    <location>
        <begin position="85"/>
        <end position="439"/>
    </location>
</feature>
<dbReference type="PIRSF" id="PIRSF002741">
    <property type="entry name" value="MppA"/>
    <property type="match status" value="1"/>
</dbReference>
<dbReference type="GO" id="GO:1904680">
    <property type="term" value="F:peptide transmembrane transporter activity"/>
    <property type="evidence" value="ECO:0007669"/>
    <property type="project" value="TreeGrafter"/>
</dbReference>
<dbReference type="Gene3D" id="3.10.105.10">
    <property type="entry name" value="Dipeptide-binding Protein, Domain 3"/>
    <property type="match status" value="1"/>
</dbReference>
<dbReference type="EMBL" id="FQXE01000007">
    <property type="protein sequence ID" value="SHI03917.1"/>
    <property type="molecule type" value="Genomic_DNA"/>
</dbReference>
<evidence type="ECO:0000256" key="2">
    <source>
        <dbReference type="ARBA" id="ARBA00005695"/>
    </source>
</evidence>
<evidence type="ECO:0000256" key="4">
    <source>
        <dbReference type="ARBA" id="ARBA00022729"/>
    </source>
</evidence>
<dbReference type="AlphaFoldDB" id="A0A1M5XVR0"/>
<dbReference type="PROSITE" id="PS51318">
    <property type="entry name" value="TAT"/>
    <property type="match status" value="1"/>
</dbReference>
<dbReference type="GO" id="GO:0043190">
    <property type="term" value="C:ATP-binding cassette (ABC) transporter complex"/>
    <property type="evidence" value="ECO:0007669"/>
    <property type="project" value="InterPro"/>
</dbReference>
<dbReference type="Gene3D" id="3.40.190.10">
    <property type="entry name" value="Periplasmic binding protein-like II"/>
    <property type="match status" value="1"/>
</dbReference>
<dbReference type="STRING" id="658167.SAMN04488135_107175"/>
<dbReference type="SUPFAM" id="SSF53850">
    <property type="entry name" value="Periplasmic binding protein-like II"/>
    <property type="match status" value="1"/>
</dbReference>
<keyword evidence="7" id="KW-1185">Reference proteome</keyword>
<dbReference type="GO" id="GO:0015833">
    <property type="term" value="P:peptide transport"/>
    <property type="evidence" value="ECO:0007669"/>
    <property type="project" value="TreeGrafter"/>
</dbReference>
<keyword evidence="4" id="KW-0732">Signal</keyword>
<reference evidence="6 7" key="1">
    <citation type="submission" date="2016-11" db="EMBL/GenBank/DDBJ databases">
        <authorList>
            <person name="Jaros S."/>
            <person name="Januszkiewicz K."/>
            <person name="Wedrychowicz H."/>
        </authorList>
    </citation>
    <scope>NUCLEOTIDE SEQUENCE [LARGE SCALE GENOMIC DNA]</scope>
    <source>
        <strain evidence="6 7">CGMCC 1.10190</strain>
    </source>
</reference>
<dbReference type="Gene3D" id="3.90.76.10">
    <property type="entry name" value="Dipeptide-binding Protein, Domain 1"/>
    <property type="match status" value="1"/>
</dbReference>
<dbReference type="RefSeq" id="WP_073104096.1">
    <property type="nucleotide sequence ID" value="NZ_FQXE01000007.1"/>
</dbReference>
<organism evidence="6 7">
    <name type="scientific">Pollutimonas bauzanensis</name>
    <dbReference type="NCBI Taxonomy" id="658167"/>
    <lineage>
        <taxon>Bacteria</taxon>
        <taxon>Pseudomonadati</taxon>
        <taxon>Pseudomonadota</taxon>
        <taxon>Betaproteobacteria</taxon>
        <taxon>Burkholderiales</taxon>
        <taxon>Alcaligenaceae</taxon>
        <taxon>Pollutimonas</taxon>
    </lineage>
</organism>
<dbReference type="Pfam" id="PF00496">
    <property type="entry name" value="SBP_bac_5"/>
    <property type="match status" value="1"/>
</dbReference>
<dbReference type="InterPro" id="IPR006311">
    <property type="entry name" value="TAT_signal"/>
</dbReference>
<keyword evidence="3" id="KW-0813">Transport</keyword>
<dbReference type="GO" id="GO:0030288">
    <property type="term" value="C:outer membrane-bounded periplasmic space"/>
    <property type="evidence" value="ECO:0007669"/>
    <property type="project" value="UniProtKB-ARBA"/>
</dbReference>
<dbReference type="InterPro" id="IPR039424">
    <property type="entry name" value="SBP_5"/>
</dbReference>